<evidence type="ECO:0000313" key="1">
    <source>
        <dbReference type="EMBL" id="SMD24974.1"/>
    </source>
</evidence>
<dbReference type="AlphaFoldDB" id="A0A1W2FT82"/>
<name>A0A1W2FT82_KIBAR</name>
<dbReference type="OrthoDB" id="5185819at2"/>
<gene>
    <name evidence="1" type="ORF">SAMN05661093_08839</name>
</gene>
<sequence length="123" mass="12598">MTETAACTAVNTSLNFVETAAELIGKFGDSACWSSRSTFPAPGTTGLQLASISTLEVLVHGWDMASGAGVPYQPDDAVVRAVQTYAMSAISEAPRGGPFGPVVSVAADADPFTALLGYLGRRG</sequence>
<dbReference type="EMBL" id="FWXV01000011">
    <property type="protein sequence ID" value="SMD24974.1"/>
    <property type="molecule type" value="Genomic_DNA"/>
</dbReference>
<keyword evidence="2" id="KW-1185">Reference proteome</keyword>
<dbReference type="RefSeq" id="WP_084433214.1">
    <property type="nucleotide sequence ID" value="NZ_FWXV01000011.1"/>
</dbReference>
<protein>
    <submittedName>
        <fullName evidence="1">TIGR03086 family protein</fullName>
    </submittedName>
</protein>
<dbReference type="Proteomes" id="UP000192674">
    <property type="component" value="Unassembled WGS sequence"/>
</dbReference>
<reference evidence="1 2" key="1">
    <citation type="submission" date="2017-04" db="EMBL/GenBank/DDBJ databases">
        <authorList>
            <person name="Afonso C.L."/>
            <person name="Miller P.J."/>
            <person name="Scott M.A."/>
            <person name="Spackman E."/>
            <person name="Goraichik I."/>
            <person name="Dimitrov K.M."/>
            <person name="Suarez D.L."/>
            <person name="Swayne D.E."/>
        </authorList>
    </citation>
    <scope>NUCLEOTIDE SEQUENCE [LARGE SCALE GENOMIC DNA]</scope>
    <source>
        <strain evidence="1 2">DSM 43828</strain>
    </source>
</reference>
<evidence type="ECO:0000313" key="2">
    <source>
        <dbReference type="Proteomes" id="UP000192674"/>
    </source>
</evidence>
<proteinExistence type="predicted"/>
<accession>A0A1W2FT82</accession>
<organism evidence="1 2">
    <name type="scientific">Kibdelosporangium aridum</name>
    <dbReference type="NCBI Taxonomy" id="2030"/>
    <lineage>
        <taxon>Bacteria</taxon>
        <taxon>Bacillati</taxon>
        <taxon>Actinomycetota</taxon>
        <taxon>Actinomycetes</taxon>
        <taxon>Pseudonocardiales</taxon>
        <taxon>Pseudonocardiaceae</taxon>
        <taxon>Kibdelosporangium</taxon>
    </lineage>
</organism>